<evidence type="ECO:0000256" key="1">
    <source>
        <dbReference type="SAM" id="MobiDB-lite"/>
    </source>
</evidence>
<dbReference type="InterPro" id="IPR046497">
    <property type="entry name" value="DUF6590"/>
</dbReference>
<protein>
    <recommendedName>
        <fullName evidence="2">DUF6590 domain-containing protein</fullName>
    </recommendedName>
</protein>
<proteinExistence type="predicted"/>
<dbReference type="EMBL" id="JBFCZG010000006">
    <property type="protein sequence ID" value="KAL3420649.1"/>
    <property type="molecule type" value="Genomic_DNA"/>
</dbReference>
<evidence type="ECO:0000313" key="4">
    <source>
        <dbReference type="Proteomes" id="UP001629113"/>
    </source>
</evidence>
<evidence type="ECO:0000313" key="3">
    <source>
        <dbReference type="EMBL" id="KAL3420649.1"/>
    </source>
</evidence>
<sequence>MVYPTSNIGSSAVKNVAQGRIRVIPQEPPLPPSGIATAAWNKLSSKKHVLDTPFGKDTTQGSITPRSYAAVASSVSAAAESIQGTSTINTSVITDKPKYAVQCENGKLSAVSVLERENANLTISAESQKNLIISAESQKSVTWSSGRSTDTVYGDEDYRQGTIFSTITHEEDLLRTAPEEGDSNRSVSAMGGTVYSKYRKFVVISCFARHVIALPIFTHNGRGLQNKPNKDEYISVRDWDLKHVAAPAENDHGVLWAQRIPAFRNPNVSKWHMMNDCTSIYITSPYTHKKDNLYNNILATGAPRNSKNRPGRPAFRGPPNQFSGDQRFASNRSVASMRARSNMYAPNR</sequence>
<reference evidence="3 4" key="1">
    <citation type="submission" date="2024-06" db="EMBL/GenBank/DDBJ databases">
        <title>Complete genome of Phlyctema vagabunda strain 19-DSS-EL-015.</title>
        <authorList>
            <person name="Fiorenzani C."/>
        </authorList>
    </citation>
    <scope>NUCLEOTIDE SEQUENCE [LARGE SCALE GENOMIC DNA]</scope>
    <source>
        <strain evidence="3 4">19-DSS-EL-015</strain>
    </source>
</reference>
<name>A0ABR4PBG3_9HELO</name>
<evidence type="ECO:0000259" key="2">
    <source>
        <dbReference type="Pfam" id="PF20233"/>
    </source>
</evidence>
<comment type="caution">
    <text evidence="3">The sequence shown here is derived from an EMBL/GenBank/DDBJ whole genome shotgun (WGS) entry which is preliminary data.</text>
</comment>
<feature type="domain" description="DUF6590" evidence="2">
    <location>
        <begin position="157"/>
        <end position="240"/>
    </location>
</feature>
<accession>A0ABR4PBG3</accession>
<keyword evidence="4" id="KW-1185">Reference proteome</keyword>
<feature type="region of interest" description="Disordered" evidence="1">
    <location>
        <begin position="300"/>
        <end position="348"/>
    </location>
</feature>
<dbReference type="Proteomes" id="UP001629113">
    <property type="component" value="Unassembled WGS sequence"/>
</dbReference>
<organism evidence="3 4">
    <name type="scientific">Phlyctema vagabunda</name>
    <dbReference type="NCBI Taxonomy" id="108571"/>
    <lineage>
        <taxon>Eukaryota</taxon>
        <taxon>Fungi</taxon>
        <taxon>Dikarya</taxon>
        <taxon>Ascomycota</taxon>
        <taxon>Pezizomycotina</taxon>
        <taxon>Leotiomycetes</taxon>
        <taxon>Helotiales</taxon>
        <taxon>Dermateaceae</taxon>
        <taxon>Phlyctema</taxon>
    </lineage>
</organism>
<feature type="compositionally biased region" description="Polar residues" evidence="1">
    <location>
        <begin position="320"/>
        <end position="334"/>
    </location>
</feature>
<gene>
    <name evidence="3" type="ORF">PVAG01_07094</name>
</gene>
<dbReference type="Pfam" id="PF20233">
    <property type="entry name" value="DUF6590"/>
    <property type="match status" value="1"/>
</dbReference>